<organism evidence="1 2">
    <name type="scientific">Mucuna pruriens</name>
    <name type="common">Velvet bean</name>
    <name type="synonym">Dolichos pruriens</name>
    <dbReference type="NCBI Taxonomy" id="157652"/>
    <lineage>
        <taxon>Eukaryota</taxon>
        <taxon>Viridiplantae</taxon>
        <taxon>Streptophyta</taxon>
        <taxon>Embryophyta</taxon>
        <taxon>Tracheophyta</taxon>
        <taxon>Spermatophyta</taxon>
        <taxon>Magnoliopsida</taxon>
        <taxon>eudicotyledons</taxon>
        <taxon>Gunneridae</taxon>
        <taxon>Pentapetalae</taxon>
        <taxon>rosids</taxon>
        <taxon>fabids</taxon>
        <taxon>Fabales</taxon>
        <taxon>Fabaceae</taxon>
        <taxon>Papilionoideae</taxon>
        <taxon>50 kb inversion clade</taxon>
        <taxon>NPAAA clade</taxon>
        <taxon>indigoferoid/millettioid clade</taxon>
        <taxon>Phaseoleae</taxon>
        <taxon>Mucuna</taxon>
    </lineage>
</organism>
<sequence>MTNIFDIKQNKAFQKGLRVGKFNNSRALKRQASMGEIRTKVEKHIEAKKDLVDQLQAKHETLNP</sequence>
<keyword evidence="2" id="KW-1185">Reference proteome</keyword>
<name>A0A371FIY4_MUCPR</name>
<dbReference type="Proteomes" id="UP000257109">
    <property type="component" value="Unassembled WGS sequence"/>
</dbReference>
<comment type="caution">
    <text evidence="1">The sequence shown here is derived from an EMBL/GenBank/DDBJ whole genome shotgun (WGS) entry which is preliminary data.</text>
</comment>
<evidence type="ECO:0000313" key="2">
    <source>
        <dbReference type="Proteomes" id="UP000257109"/>
    </source>
</evidence>
<reference evidence="1" key="1">
    <citation type="submission" date="2018-05" db="EMBL/GenBank/DDBJ databases">
        <title>Draft genome of Mucuna pruriens seed.</title>
        <authorList>
            <person name="Nnadi N.E."/>
            <person name="Vos R."/>
            <person name="Hasami M.H."/>
            <person name="Devisetty U.K."/>
            <person name="Aguiy J.C."/>
        </authorList>
    </citation>
    <scope>NUCLEOTIDE SEQUENCE [LARGE SCALE GENOMIC DNA]</scope>
    <source>
        <strain evidence="1">JCA_2017</strain>
    </source>
</reference>
<feature type="non-terminal residue" evidence="1">
    <location>
        <position position="1"/>
    </location>
</feature>
<accession>A0A371FIY4</accession>
<dbReference type="AlphaFoldDB" id="A0A371FIY4"/>
<proteinExistence type="predicted"/>
<gene>
    <name evidence="1" type="ORF">CR513_41473</name>
</gene>
<evidence type="ECO:0000313" key="1">
    <source>
        <dbReference type="EMBL" id="RDX78277.1"/>
    </source>
</evidence>
<dbReference type="EMBL" id="QJKJ01008912">
    <property type="protein sequence ID" value="RDX78277.1"/>
    <property type="molecule type" value="Genomic_DNA"/>
</dbReference>
<protein>
    <submittedName>
        <fullName evidence="1">Uncharacterized protein</fullName>
    </submittedName>
</protein>
<dbReference type="OrthoDB" id="1434155at2759"/>